<dbReference type="PANTHER" id="PTHR38636:SF1">
    <property type="entry name" value="CHLORIDE CHANNEL PROTEIN CLC-D"/>
    <property type="match status" value="1"/>
</dbReference>
<dbReference type="PANTHER" id="PTHR38636">
    <property type="entry name" value="PROTEIN CBG20488"/>
    <property type="match status" value="1"/>
</dbReference>
<dbReference type="Pfam" id="PF08560">
    <property type="entry name" value="DUF1757"/>
    <property type="match status" value="1"/>
</dbReference>
<dbReference type="EMBL" id="JAPDFR010000009">
    <property type="protein sequence ID" value="KAK0383565.1"/>
    <property type="molecule type" value="Genomic_DNA"/>
</dbReference>
<keyword evidence="2" id="KW-1185">Reference proteome</keyword>
<protein>
    <submittedName>
        <fullName evidence="1">Uncharacterized protein</fullName>
    </submittedName>
</protein>
<gene>
    <name evidence="1" type="ORF">NLU13_9476</name>
</gene>
<dbReference type="Proteomes" id="UP001175261">
    <property type="component" value="Unassembled WGS sequence"/>
</dbReference>
<dbReference type="AlphaFoldDB" id="A0AA39GA79"/>
<reference evidence="1" key="1">
    <citation type="submission" date="2022-10" db="EMBL/GenBank/DDBJ databases">
        <title>Determination and structural analysis of whole genome sequence of Sarocladium strictum F4-1.</title>
        <authorList>
            <person name="Hu L."/>
            <person name="Jiang Y."/>
        </authorList>
    </citation>
    <scope>NUCLEOTIDE SEQUENCE</scope>
    <source>
        <strain evidence="1">F4-1</strain>
    </source>
</reference>
<evidence type="ECO:0000313" key="1">
    <source>
        <dbReference type="EMBL" id="KAK0383565.1"/>
    </source>
</evidence>
<name>A0AA39GA79_SARSR</name>
<organism evidence="1 2">
    <name type="scientific">Sarocladium strictum</name>
    <name type="common">Black bundle disease fungus</name>
    <name type="synonym">Acremonium strictum</name>
    <dbReference type="NCBI Taxonomy" id="5046"/>
    <lineage>
        <taxon>Eukaryota</taxon>
        <taxon>Fungi</taxon>
        <taxon>Dikarya</taxon>
        <taxon>Ascomycota</taxon>
        <taxon>Pezizomycotina</taxon>
        <taxon>Sordariomycetes</taxon>
        <taxon>Hypocreomycetidae</taxon>
        <taxon>Hypocreales</taxon>
        <taxon>Sarocladiaceae</taxon>
        <taxon>Sarocladium</taxon>
    </lineage>
</organism>
<sequence length="175" mass="18904">MSRFFPHAAFAEDQPLPKTILATHVLTRGLTTGTLISGVVTSTRQIVTRWRPHPPAAFLPRLVSGAATGSLLGVGLSGVALVARMWGREQIEWNDRSWRLMENKGQLETDDWTYGGMGVAVLGWAVRGMPMGWKGAAGAMGWGSVGECLGIWLGGMGPTEGGFRMARRRSYCEDG</sequence>
<dbReference type="InterPro" id="IPR013869">
    <property type="entry name" value="DUF1757"/>
</dbReference>
<comment type="caution">
    <text evidence="1">The sequence shown here is derived from an EMBL/GenBank/DDBJ whole genome shotgun (WGS) entry which is preliminary data.</text>
</comment>
<accession>A0AA39GA79</accession>
<proteinExistence type="predicted"/>
<evidence type="ECO:0000313" key="2">
    <source>
        <dbReference type="Proteomes" id="UP001175261"/>
    </source>
</evidence>